<comment type="caution">
    <text evidence="2">The sequence shown here is derived from an EMBL/GenBank/DDBJ whole genome shotgun (WGS) entry which is preliminary data.</text>
</comment>
<evidence type="ECO:0000313" key="3">
    <source>
        <dbReference type="Proteomes" id="UP000281468"/>
    </source>
</evidence>
<accession>A0A3M7GCU4</accession>
<dbReference type="EMBL" id="QWIQ01000238">
    <property type="protein sequence ID" value="RMY98491.1"/>
    <property type="molecule type" value="Genomic_DNA"/>
</dbReference>
<dbReference type="VEuPathDB" id="FungiDB:BTJ68_14809"/>
<evidence type="ECO:0000313" key="2">
    <source>
        <dbReference type="EMBL" id="RMY98491.1"/>
    </source>
</evidence>
<dbReference type="PANTHER" id="PTHR24148:SF80">
    <property type="entry name" value="HETEROKARYON INCOMPATIBILITY DOMAIN-CONTAINING PROTEIN"/>
    <property type="match status" value="1"/>
</dbReference>
<dbReference type="InterPro" id="IPR010730">
    <property type="entry name" value="HET"/>
</dbReference>
<reference evidence="2 3" key="1">
    <citation type="journal article" date="2018" name="BMC Genomics">
        <title>Genomic evidence for intraspecific hybridization in a clonal and extremely halotolerant yeast.</title>
        <authorList>
            <person name="Gostincar C."/>
            <person name="Stajich J.E."/>
            <person name="Zupancic J."/>
            <person name="Zalar P."/>
            <person name="Gunde-Cimerman N."/>
        </authorList>
    </citation>
    <scope>NUCLEOTIDE SEQUENCE [LARGE SCALE GENOMIC DNA]</scope>
    <source>
        <strain evidence="2 3">EXF-171</strain>
    </source>
</reference>
<protein>
    <recommendedName>
        <fullName evidence="1">Heterokaryon incompatibility domain-containing protein</fullName>
    </recommendedName>
</protein>
<proteinExistence type="predicted"/>
<sequence length="673" mass="77027">MEEYQYSPLPENASRNYFRLLSLLPGDGTTQLCCRIQNFALDHAPPYEAVSYVWGQRDGREALACNSGFLHVKHNLERALFALRHPDRSRFLWVDAVCINQKDYDERAQQVRIMRQIYARAERVVFWLGPRSRNVEHALHLAKNLIYLSTSLEPSLEDHFASFWDQSVVKALAAQEKAGRMPETLFAAAELADLFDREWFSRICCVQEVFASKEAVIKIEDIEVHFPELVFAAHYATLIRERYLPSRPLEFWGVLAGHKYGGRKFSSIEGSISNLEKILTSTRNFHATDPKDKIFALMWFADESKGVVGAYTPPESNTDTSATILIRRLVRFIASQVSGEPQQPRLLKIDYRKSAMKVYRDTTRFLLRKAPRVADVQHGFPDFSRRLGQVQHTEETISNSLWPSWVPDWSRPKNTWYPTAMPLFVSDSKWLLQSDRWMSSAEPNKLYLEGYCLDHIVKISDHIEVEVNQRLELEFLWSQLFDCPMLEGHKIGYLYGEPLMQAFLAVLMMGELGHMLYDGFLNPEAMPSKRSDPKFRRLYQRAMCDGAAFILQSLGHDYREGSAETSGVSDLRQQARCGVAEHYERAAKTGNFGRSLFLTAGGSIGIGPMVCKPGDVVSVIYGGRMPFILRPTVDHYRLVGDAYIRDAELMWNGISEAVRQGRGPVRQQTLEIR</sequence>
<feature type="domain" description="Heterokaryon incompatibility" evidence="1">
    <location>
        <begin position="47"/>
        <end position="208"/>
    </location>
</feature>
<gene>
    <name evidence="2" type="ORF">D0862_07549</name>
</gene>
<name>A0A3M7GCU4_HORWE</name>
<dbReference type="Pfam" id="PF06985">
    <property type="entry name" value="HET"/>
    <property type="match status" value="1"/>
</dbReference>
<organism evidence="2 3">
    <name type="scientific">Hortaea werneckii</name>
    <name type="common">Black yeast</name>
    <name type="synonym">Cladosporium werneckii</name>
    <dbReference type="NCBI Taxonomy" id="91943"/>
    <lineage>
        <taxon>Eukaryota</taxon>
        <taxon>Fungi</taxon>
        <taxon>Dikarya</taxon>
        <taxon>Ascomycota</taxon>
        <taxon>Pezizomycotina</taxon>
        <taxon>Dothideomycetes</taxon>
        <taxon>Dothideomycetidae</taxon>
        <taxon>Mycosphaerellales</taxon>
        <taxon>Teratosphaeriaceae</taxon>
        <taxon>Hortaea</taxon>
    </lineage>
</organism>
<evidence type="ECO:0000259" key="1">
    <source>
        <dbReference type="Pfam" id="PF06985"/>
    </source>
</evidence>
<dbReference type="Proteomes" id="UP000281468">
    <property type="component" value="Unassembled WGS sequence"/>
</dbReference>
<dbReference type="AlphaFoldDB" id="A0A3M7GCU4"/>
<dbReference type="Pfam" id="PF26639">
    <property type="entry name" value="Het-6_barrel"/>
    <property type="match status" value="1"/>
</dbReference>
<dbReference type="PANTHER" id="PTHR24148">
    <property type="entry name" value="ANKYRIN REPEAT DOMAIN-CONTAINING PROTEIN 39 HOMOLOG-RELATED"/>
    <property type="match status" value="1"/>
</dbReference>
<dbReference type="InterPro" id="IPR052895">
    <property type="entry name" value="HetReg/Transcr_Mod"/>
</dbReference>